<dbReference type="InterPro" id="IPR011990">
    <property type="entry name" value="TPR-like_helical_dom_sf"/>
</dbReference>
<dbReference type="SUPFAM" id="SSF48452">
    <property type="entry name" value="TPR-like"/>
    <property type="match status" value="1"/>
</dbReference>
<dbReference type="Pfam" id="PF07980">
    <property type="entry name" value="SusD_RagB"/>
    <property type="match status" value="1"/>
</dbReference>
<protein>
    <submittedName>
        <fullName evidence="8">SusD family protein</fullName>
    </submittedName>
</protein>
<dbReference type="InterPro" id="IPR012944">
    <property type="entry name" value="SusD_RagB_dom"/>
</dbReference>
<dbReference type="Gene3D" id="1.25.40.390">
    <property type="match status" value="1"/>
</dbReference>
<dbReference type="InterPro" id="IPR033985">
    <property type="entry name" value="SusD-like_N"/>
</dbReference>
<comment type="subcellular location">
    <subcellularLocation>
        <location evidence="1">Cell outer membrane</location>
    </subcellularLocation>
</comment>
<dbReference type="PROSITE" id="PS51257">
    <property type="entry name" value="PROKAR_LIPOPROTEIN"/>
    <property type="match status" value="1"/>
</dbReference>
<proteinExistence type="inferred from homology"/>
<comment type="similarity">
    <text evidence="2">Belongs to the SusD family.</text>
</comment>
<evidence type="ECO:0000313" key="8">
    <source>
        <dbReference type="EMBL" id="SCM58876.1"/>
    </source>
</evidence>
<dbReference type="STRING" id="1642646.ING2E5A_2060"/>
<evidence type="ECO:0000259" key="6">
    <source>
        <dbReference type="Pfam" id="PF07980"/>
    </source>
</evidence>
<evidence type="ECO:0000256" key="4">
    <source>
        <dbReference type="ARBA" id="ARBA00023136"/>
    </source>
</evidence>
<feature type="domain" description="SusD-like N-terminal" evidence="7">
    <location>
        <begin position="27"/>
        <end position="228"/>
    </location>
</feature>
<keyword evidence="4" id="KW-0472">Membrane</keyword>
<evidence type="ECO:0000313" key="9">
    <source>
        <dbReference type="Proteomes" id="UP000178485"/>
    </source>
</evidence>
<evidence type="ECO:0000256" key="2">
    <source>
        <dbReference type="ARBA" id="ARBA00006275"/>
    </source>
</evidence>
<reference evidence="8 9" key="1">
    <citation type="submission" date="2016-08" db="EMBL/GenBank/DDBJ databases">
        <authorList>
            <person name="Seilhamer J.J."/>
        </authorList>
    </citation>
    <scope>NUCLEOTIDE SEQUENCE [LARGE SCALE GENOMIC DNA]</scope>
    <source>
        <strain evidence="8">ING2-E5A</strain>
    </source>
</reference>
<sequence>MKSREINNILFALLIPLLVFTGCNDADFLTEKPETFYTVDNAFSTSEQVDQVVISCYAHVRSMFAMGEENNTFFVFSGNGTDMYDVATIRRGNRFNDYGIITPSSTEFNNNYSHWYQLIGKANLALYAAELPNIVWGSQENKAYTVAQARFFRAFCYRNLGELYGGVPIVTEITTTPRYDFERTSRVETYQFAIDEMEAILNDLPVTTPIAGRLVRGAAQHNLCQLYLDKGIALEEEGKAAEAKAAYEKAISYGNDVINGSVYSLMTERFGTRMDENPDFYYANTEGNQKPERLYSAAGYPIEGNVYWDLFQEGNQDYQSGNKEAIWVAQIDYQAYKKEDNMSKLPYSRIYGPVFRDPLSTHLTGTLEDVGGRGIVQMMPTMYTRDIIYEGKWGDDMRNSEAVFRRLFLGNVESSPYFGKPVPWNVIYKEGQSQDAVDAAVTQCFPVSCKIYTDKYTGIADGENRSNLFRDEYLIRLSETILLRAEAKMRNGDNAGAASDINMLRSRAKCGYMVQASDVNLDLVLDERARELVYEEKRWNTLLRMGGTVAVERIKKYAYWDDPRATLTKNFNLWPIPQIVIDTNKDIVMAQNPGWN</sequence>
<evidence type="ECO:0000256" key="1">
    <source>
        <dbReference type="ARBA" id="ARBA00004442"/>
    </source>
</evidence>
<dbReference type="Pfam" id="PF14322">
    <property type="entry name" value="SusD-like_3"/>
    <property type="match status" value="1"/>
</dbReference>
<accession>A0A1G4G8J0</accession>
<dbReference type="RefSeq" id="WP_071137271.1">
    <property type="nucleotide sequence ID" value="NZ_LT608328.1"/>
</dbReference>
<dbReference type="GO" id="GO:0009279">
    <property type="term" value="C:cell outer membrane"/>
    <property type="evidence" value="ECO:0007669"/>
    <property type="project" value="UniProtKB-SubCell"/>
</dbReference>
<evidence type="ECO:0000256" key="5">
    <source>
        <dbReference type="ARBA" id="ARBA00023237"/>
    </source>
</evidence>
<dbReference type="AlphaFoldDB" id="A0A1G4G8J0"/>
<gene>
    <name evidence="8" type="ORF">ING2E5A_2060</name>
</gene>
<organism evidence="8 9">
    <name type="scientific">Petrimonas mucosa</name>
    <dbReference type="NCBI Taxonomy" id="1642646"/>
    <lineage>
        <taxon>Bacteria</taxon>
        <taxon>Pseudomonadati</taxon>
        <taxon>Bacteroidota</taxon>
        <taxon>Bacteroidia</taxon>
        <taxon>Bacteroidales</taxon>
        <taxon>Dysgonomonadaceae</taxon>
        <taxon>Petrimonas</taxon>
    </lineage>
</organism>
<evidence type="ECO:0000256" key="3">
    <source>
        <dbReference type="ARBA" id="ARBA00022729"/>
    </source>
</evidence>
<evidence type="ECO:0000259" key="7">
    <source>
        <dbReference type="Pfam" id="PF14322"/>
    </source>
</evidence>
<dbReference type="Proteomes" id="UP000178485">
    <property type="component" value="Chromosome i"/>
</dbReference>
<feature type="domain" description="RagB/SusD" evidence="6">
    <location>
        <begin position="455"/>
        <end position="595"/>
    </location>
</feature>
<dbReference type="EMBL" id="LT608328">
    <property type="protein sequence ID" value="SCM58876.1"/>
    <property type="molecule type" value="Genomic_DNA"/>
</dbReference>
<keyword evidence="5" id="KW-0998">Cell outer membrane</keyword>
<dbReference type="KEGG" id="pmuc:ING2E5A_2060"/>
<keyword evidence="9" id="KW-1185">Reference proteome</keyword>
<name>A0A1G4G8J0_9BACT</name>
<keyword evidence="3" id="KW-0732">Signal</keyword>